<feature type="compositionally biased region" description="Acidic residues" evidence="1">
    <location>
        <begin position="63"/>
        <end position="83"/>
    </location>
</feature>
<keyword evidence="3" id="KW-1185">Reference proteome</keyword>
<proteinExistence type="predicted"/>
<feature type="region of interest" description="Disordered" evidence="1">
    <location>
        <begin position="53"/>
        <end position="86"/>
    </location>
</feature>
<gene>
    <name evidence="2" type="ORF">ZIOFF_064665</name>
</gene>
<protein>
    <submittedName>
        <fullName evidence="2">Uncharacterized protein</fullName>
    </submittedName>
</protein>
<evidence type="ECO:0000313" key="2">
    <source>
        <dbReference type="EMBL" id="KAG6475445.1"/>
    </source>
</evidence>
<dbReference type="InterPro" id="IPR006502">
    <property type="entry name" value="PDDEXK-like"/>
</dbReference>
<name>A0A8J5EW75_ZINOF</name>
<dbReference type="Pfam" id="PF04720">
    <property type="entry name" value="PDDEXK_6"/>
    <property type="match status" value="1"/>
</dbReference>
<sequence>MSVSVRTKRVTTPFFKESRAGLRCAGESSCVGDCGASTCLSAQVHAFLETADRRTPSVASNDDGSEGDATDPNESLEEGGASDDSDRAAMKTIRDLMFPALDPDPFRRRLATDVSRAAEALAWLRSDGGESAYRQAVMARLRATGYNAGICKARWDASGGLAAGSYEYIDVVEAAERAGQGKGRRHIVDLDFAAEFEVARATVGYKAVVAALPRVAVAGEESVRRVVREVADAARRSLRTQGLHVPPWRKSRYMLAKWLGPQRRTTSTIPLAALRGESKCREYNRFQAAPAPRGGDAHYRAVGFSAAPLPTARTR</sequence>
<comment type="caution">
    <text evidence="2">The sequence shown here is derived from an EMBL/GenBank/DDBJ whole genome shotgun (WGS) entry which is preliminary data.</text>
</comment>
<dbReference type="PANTHER" id="PTHR31579">
    <property type="entry name" value="OS03G0796600 PROTEIN"/>
    <property type="match status" value="1"/>
</dbReference>
<evidence type="ECO:0000313" key="3">
    <source>
        <dbReference type="Proteomes" id="UP000734854"/>
    </source>
</evidence>
<accession>A0A8J5EW75</accession>
<dbReference type="OrthoDB" id="548115at2759"/>
<dbReference type="PANTHER" id="PTHR31579:SF84">
    <property type="entry name" value="F21O3.6 PROTEIN"/>
    <property type="match status" value="1"/>
</dbReference>
<evidence type="ECO:0000256" key="1">
    <source>
        <dbReference type="SAM" id="MobiDB-lite"/>
    </source>
</evidence>
<dbReference type="NCBIfam" id="TIGR01615">
    <property type="entry name" value="A_thal_3542"/>
    <property type="match status" value="1"/>
</dbReference>
<dbReference type="AlphaFoldDB" id="A0A8J5EW75"/>
<dbReference type="Proteomes" id="UP000734854">
    <property type="component" value="Unassembled WGS sequence"/>
</dbReference>
<reference evidence="2 3" key="1">
    <citation type="submission" date="2020-08" db="EMBL/GenBank/DDBJ databases">
        <title>Plant Genome Project.</title>
        <authorList>
            <person name="Zhang R.-G."/>
        </authorList>
    </citation>
    <scope>NUCLEOTIDE SEQUENCE [LARGE SCALE GENOMIC DNA]</scope>
    <source>
        <tissue evidence="2">Rhizome</tissue>
    </source>
</reference>
<organism evidence="2 3">
    <name type="scientific">Zingiber officinale</name>
    <name type="common">Ginger</name>
    <name type="synonym">Amomum zingiber</name>
    <dbReference type="NCBI Taxonomy" id="94328"/>
    <lineage>
        <taxon>Eukaryota</taxon>
        <taxon>Viridiplantae</taxon>
        <taxon>Streptophyta</taxon>
        <taxon>Embryophyta</taxon>
        <taxon>Tracheophyta</taxon>
        <taxon>Spermatophyta</taxon>
        <taxon>Magnoliopsida</taxon>
        <taxon>Liliopsida</taxon>
        <taxon>Zingiberales</taxon>
        <taxon>Zingiberaceae</taxon>
        <taxon>Zingiber</taxon>
    </lineage>
</organism>
<dbReference type="EMBL" id="JACMSC010000018">
    <property type="protein sequence ID" value="KAG6475445.1"/>
    <property type="molecule type" value="Genomic_DNA"/>
</dbReference>